<feature type="transmembrane region" description="Helical" evidence="1">
    <location>
        <begin position="254"/>
        <end position="275"/>
    </location>
</feature>
<evidence type="ECO:0000256" key="1">
    <source>
        <dbReference type="SAM" id="Phobius"/>
    </source>
</evidence>
<feature type="transmembrane region" description="Helical" evidence="1">
    <location>
        <begin position="105"/>
        <end position="124"/>
    </location>
</feature>
<evidence type="ECO:0000313" key="2">
    <source>
        <dbReference type="EMBL" id="WMB28666.1"/>
    </source>
</evidence>
<proteinExistence type="predicted"/>
<protein>
    <submittedName>
        <fullName evidence="2">ABC transporter permease</fullName>
    </submittedName>
</protein>
<keyword evidence="3" id="KW-1185">Reference proteome</keyword>
<keyword evidence="1" id="KW-1133">Transmembrane helix</keyword>
<keyword evidence="1" id="KW-0812">Transmembrane</keyword>
<feature type="transmembrane region" description="Helical" evidence="1">
    <location>
        <begin position="295"/>
        <end position="314"/>
    </location>
</feature>
<dbReference type="EMBL" id="CP110509">
    <property type="protein sequence ID" value="WMB28666.1"/>
    <property type="molecule type" value="Genomic_DNA"/>
</dbReference>
<name>A0ABY9LIE7_9STRE</name>
<keyword evidence="1" id="KW-0472">Membrane</keyword>
<dbReference type="RefSeq" id="WP_018366629.1">
    <property type="nucleotide sequence ID" value="NZ_CP110509.1"/>
</dbReference>
<accession>A0ABY9LIE7</accession>
<reference evidence="3" key="1">
    <citation type="submission" date="2022-10" db="EMBL/GenBank/DDBJ databases">
        <title>Streptococcus didelphis as causative of fatal infections in opossums (Didelphis albiventris).</title>
        <authorList>
            <person name="Breyer G.M."/>
            <person name="Da Silva M.E.R.J."/>
            <person name="Siqueira F.M."/>
        </authorList>
    </citation>
    <scope>NUCLEOTIDE SEQUENCE [LARGE SCALE GENOMIC DNA]</scope>
    <source>
        <strain evidence="3">LBVP101/21</strain>
    </source>
</reference>
<dbReference type="Pfam" id="PF05975">
    <property type="entry name" value="EcsB"/>
    <property type="match status" value="2"/>
</dbReference>
<gene>
    <name evidence="2" type="ORF">N1496_04025</name>
</gene>
<sequence>MQALFQKRKRDFQKLHGKYLPYVFNDHFVLVLVFFLGYILYQYSQLLHHFPKNHFPVAIILIFLLLILLRVGSPASYLEEADSHFLLCKEKEVIAYLKKASLASFIRWSSLQTVFLLLLYPVFIKLGVTLSLFICLTLVLIVIKWFLQKKKVMALLEDGHLNWAKAISAEQERKQRILKFYSLFTNVKGISTRFKKRTYLNSILKLVPKKSTQLWSNLYLRAFLRSSDYLGLSLRLFLLSLLSLFFISNTYLSLILTGVFTYLLLFQLLSLYKHYDYHYLSLLYPTSGDLKKKNLLGFLRGLSALILLVELVISQSFFKALVLIGITLLLNFIYIPYKLKNIID</sequence>
<feature type="transmembrane region" description="Helical" evidence="1">
    <location>
        <begin position="20"/>
        <end position="41"/>
    </location>
</feature>
<organism evidence="2 3">
    <name type="scientific">Streptococcus didelphis</name>
    <dbReference type="NCBI Taxonomy" id="102886"/>
    <lineage>
        <taxon>Bacteria</taxon>
        <taxon>Bacillati</taxon>
        <taxon>Bacillota</taxon>
        <taxon>Bacilli</taxon>
        <taxon>Lactobacillales</taxon>
        <taxon>Streptococcaceae</taxon>
        <taxon>Streptococcus</taxon>
    </lineage>
</organism>
<feature type="transmembrane region" description="Helical" evidence="1">
    <location>
        <begin position="130"/>
        <end position="147"/>
    </location>
</feature>
<feature type="transmembrane region" description="Helical" evidence="1">
    <location>
        <begin position="320"/>
        <end position="337"/>
    </location>
</feature>
<dbReference type="Proteomes" id="UP001238096">
    <property type="component" value="Chromosome"/>
</dbReference>
<dbReference type="PIRSF" id="PIRSF037259">
    <property type="entry name" value="EcsB_ABC"/>
    <property type="match status" value="1"/>
</dbReference>
<evidence type="ECO:0000313" key="3">
    <source>
        <dbReference type="Proteomes" id="UP001238096"/>
    </source>
</evidence>
<feature type="transmembrane region" description="Helical" evidence="1">
    <location>
        <begin position="53"/>
        <end position="71"/>
    </location>
</feature>
<dbReference type="InterPro" id="IPR010288">
    <property type="entry name" value="EcsB_ABC"/>
</dbReference>